<comment type="caution">
    <text evidence="2">The sequence shown here is derived from an EMBL/GenBank/DDBJ whole genome shotgun (WGS) entry which is preliminary data.</text>
</comment>
<evidence type="ECO:0000313" key="3">
    <source>
        <dbReference type="Proteomes" id="UP001054837"/>
    </source>
</evidence>
<accession>A0AAV4QAP8</accession>
<evidence type="ECO:0000256" key="1">
    <source>
        <dbReference type="SAM" id="MobiDB-lite"/>
    </source>
</evidence>
<dbReference type="AlphaFoldDB" id="A0AAV4QAP8"/>
<gene>
    <name evidence="2" type="ORF">CDAR_463021</name>
</gene>
<feature type="region of interest" description="Disordered" evidence="1">
    <location>
        <begin position="1"/>
        <end position="27"/>
    </location>
</feature>
<organism evidence="2 3">
    <name type="scientific">Caerostris darwini</name>
    <dbReference type="NCBI Taxonomy" id="1538125"/>
    <lineage>
        <taxon>Eukaryota</taxon>
        <taxon>Metazoa</taxon>
        <taxon>Ecdysozoa</taxon>
        <taxon>Arthropoda</taxon>
        <taxon>Chelicerata</taxon>
        <taxon>Arachnida</taxon>
        <taxon>Araneae</taxon>
        <taxon>Araneomorphae</taxon>
        <taxon>Entelegynae</taxon>
        <taxon>Araneoidea</taxon>
        <taxon>Araneidae</taxon>
        <taxon>Caerostris</taxon>
    </lineage>
</organism>
<feature type="compositionally biased region" description="Polar residues" evidence="1">
    <location>
        <begin position="10"/>
        <end position="19"/>
    </location>
</feature>
<evidence type="ECO:0000313" key="2">
    <source>
        <dbReference type="EMBL" id="GIY05421.1"/>
    </source>
</evidence>
<keyword evidence="3" id="KW-1185">Reference proteome</keyword>
<dbReference type="Proteomes" id="UP001054837">
    <property type="component" value="Unassembled WGS sequence"/>
</dbReference>
<proteinExistence type="predicted"/>
<sequence>MLMNVFLGGTTRNSPTAASGGTEEAPPYFNKEQCDRWYLDSQHKCRTTEGFRRMSRRGRLSEFATPFHSPPTSPNPLGLCFSFHVIDRRRPVPRTSNCHLA</sequence>
<dbReference type="EMBL" id="BPLQ01004074">
    <property type="protein sequence ID" value="GIY05421.1"/>
    <property type="molecule type" value="Genomic_DNA"/>
</dbReference>
<reference evidence="2 3" key="1">
    <citation type="submission" date="2021-06" db="EMBL/GenBank/DDBJ databases">
        <title>Caerostris darwini draft genome.</title>
        <authorList>
            <person name="Kono N."/>
            <person name="Arakawa K."/>
        </authorList>
    </citation>
    <scope>NUCLEOTIDE SEQUENCE [LARGE SCALE GENOMIC DNA]</scope>
</reference>
<protein>
    <submittedName>
        <fullName evidence="2">Uncharacterized protein</fullName>
    </submittedName>
</protein>
<name>A0AAV4QAP8_9ARAC</name>